<accession>A0ABR2DFJ0</accession>
<dbReference type="InterPro" id="IPR019835">
    <property type="entry name" value="SWIB_domain"/>
</dbReference>
<proteinExistence type="predicted"/>
<feature type="compositionally biased region" description="Low complexity" evidence="2">
    <location>
        <begin position="95"/>
        <end position="125"/>
    </location>
</feature>
<dbReference type="SUPFAM" id="SSF47592">
    <property type="entry name" value="SWIB/MDM2 domain"/>
    <property type="match status" value="1"/>
</dbReference>
<dbReference type="CDD" id="cd02205">
    <property type="entry name" value="CBS_pair_SF"/>
    <property type="match status" value="2"/>
</dbReference>
<feature type="domain" description="CBS" evidence="3">
    <location>
        <begin position="994"/>
        <end position="1052"/>
    </location>
</feature>
<dbReference type="PANTHER" id="PTHR13844">
    <property type="entry name" value="SWI/SNF-RELATED MATRIX-ASSOCIATED ACTIN-DEPENDENT REGULATOR OF CHROMATIN SUBFAMILY D"/>
    <property type="match status" value="1"/>
</dbReference>
<reference evidence="5 6" key="1">
    <citation type="journal article" date="2024" name="G3 (Bethesda)">
        <title>Genome assembly of Hibiscus sabdariffa L. provides insights into metabolisms of medicinal natural products.</title>
        <authorList>
            <person name="Kim T."/>
        </authorList>
    </citation>
    <scope>NUCLEOTIDE SEQUENCE [LARGE SCALE GENOMIC DNA]</scope>
    <source>
        <strain evidence="5">TK-2024</strain>
        <tissue evidence="5">Old leaves</tissue>
    </source>
</reference>
<evidence type="ECO:0000259" key="4">
    <source>
        <dbReference type="PROSITE" id="PS51925"/>
    </source>
</evidence>
<evidence type="ECO:0000313" key="6">
    <source>
        <dbReference type="Proteomes" id="UP001472677"/>
    </source>
</evidence>
<name>A0ABR2DFJ0_9ROSI</name>
<dbReference type="Gene3D" id="1.10.245.10">
    <property type="entry name" value="SWIB/MDM2 domain"/>
    <property type="match status" value="1"/>
</dbReference>
<dbReference type="Pfam" id="PF00571">
    <property type="entry name" value="CBS"/>
    <property type="match status" value="2"/>
</dbReference>
<dbReference type="InterPro" id="IPR046342">
    <property type="entry name" value="CBS_dom_sf"/>
</dbReference>
<sequence>MNNNTNLPKNIGAPPEFGNSGSVPKPQSIPINNQPHQMQGGGPQFPGHFQLSEPQAQVVARAQYVKAQPQAAAHSQFPAQVHSHKVSNSNAATTPSPMVSPPGSGSVKRSSQKPPSKNSGSSNSNMASLFKTMELTPAVPRKKRKLPKGQIPDKVAAILPECALYTQLLEFEAKVDAALSRKKADIQESLKNPPCIQKTLRLYVFNTYSNPGPTDPDQKITEAPSWSLKIIGRILEDGKDPVLAGKAQKSYPKFSSFFKKITIYLDASLYPDNHVILWESARSPALHEGFELKRKGDKESTVRLRIEMNYRPERFKLSPSLAELLGIEVDTRPRILAAIWHYVKSKKLQNYEDNSFFSCDPPLQKVFGVEKMKFIMVSQKISQHLTPLPPIHLEHRIKLSGNSPIGSTCYDVLVDVPFPLETEKSAFLADMEKNKEIDACDEVICTAIEKIHERCWRQAFFLGFSQSPAEFINALISSQGKDLKLFAGEANHNAEKERRSEFYNQPWIEDAVIRYLNRNHLHISFYALFDLPNPLEYLFYYSAFRRLRPILIEGQARSTCNSWIRPRGNQRWDKVAKESPSQKASQIGGMNQQHLVGTRKKNQSERVKFPFELFVEDMAMASVQLGRQSSIQDSPRSPEAKLGMQVEDLWDIQEPELSPNEKLNACFESIPVSAFPIAPQGIEIKSDASLADAVQILAQNKILSAPVVDVDAPEDATWMDRYIGIVEFAGIAVWILQQSEPSSPRSPSSPSGAESAIAANGMASVAGLGALGPEGASITSGDFFEALTSSEFYKNTKVRDISGSFRWAPFLALQKSNTFLTMLLLLSKYKMKSVPVLDLGDGKIDNIITQSAVIHMLSECTGLYWFESWGSKKLSEIGLPTMSTKEMITHPLDKFGVPSLCGSILRAYLNLTIAQVYEDEPVLQAFKLMRKKRIGGIPVIERGGGKAIGNISLRDVQFLLTAPDIYRDYRSITAKNFLIAVRNYLEKHEKRSPMLSGMITCKRDETVKELIQKLDTEKIQRVYVVDDDGSLEGVITLRDIISRLVHEPRGYFGDFFDGVLPLPENSRV</sequence>
<feature type="compositionally biased region" description="Polar residues" evidence="2">
    <location>
        <begin position="579"/>
        <end position="595"/>
    </location>
</feature>
<dbReference type="CDD" id="cd10568">
    <property type="entry name" value="SWIB_like"/>
    <property type="match status" value="1"/>
</dbReference>
<feature type="region of interest" description="Disordered" evidence="2">
    <location>
        <begin position="579"/>
        <end position="599"/>
    </location>
</feature>
<dbReference type="Pfam" id="PF02201">
    <property type="entry name" value="SWIB"/>
    <property type="match status" value="1"/>
</dbReference>
<dbReference type="PROSITE" id="PS51371">
    <property type="entry name" value="CBS"/>
    <property type="match status" value="3"/>
</dbReference>
<dbReference type="SUPFAM" id="SSF54631">
    <property type="entry name" value="CBS-domain pair"/>
    <property type="match status" value="2"/>
</dbReference>
<feature type="region of interest" description="Disordered" evidence="2">
    <location>
        <begin position="1"/>
        <end position="54"/>
    </location>
</feature>
<dbReference type="Gene3D" id="3.10.580.10">
    <property type="entry name" value="CBS-domain"/>
    <property type="match status" value="2"/>
</dbReference>
<dbReference type="SMART" id="SM00151">
    <property type="entry name" value="SWIB"/>
    <property type="match status" value="1"/>
</dbReference>
<dbReference type="SMART" id="SM00116">
    <property type="entry name" value="CBS"/>
    <property type="match status" value="4"/>
</dbReference>
<feature type="domain" description="CBS" evidence="3">
    <location>
        <begin position="677"/>
        <end position="742"/>
    </location>
</feature>
<evidence type="ECO:0000259" key="3">
    <source>
        <dbReference type="PROSITE" id="PS51371"/>
    </source>
</evidence>
<protein>
    <submittedName>
        <fullName evidence="5">Uncharacterized protein</fullName>
    </submittedName>
</protein>
<dbReference type="EMBL" id="JBBPBM010000028">
    <property type="protein sequence ID" value="KAK8537693.1"/>
    <property type="molecule type" value="Genomic_DNA"/>
</dbReference>
<dbReference type="InterPro" id="IPR000644">
    <property type="entry name" value="CBS_dom"/>
</dbReference>
<feature type="region of interest" description="Disordered" evidence="2">
    <location>
        <begin position="71"/>
        <end position="125"/>
    </location>
</feature>
<evidence type="ECO:0000313" key="5">
    <source>
        <dbReference type="EMBL" id="KAK8537693.1"/>
    </source>
</evidence>
<feature type="domain" description="DM2" evidence="4">
    <location>
        <begin position="310"/>
        <end position="387"/>
    </location>
</feature>
<dbReference type="InterPro" id="IPR003121">
    <property type="entry name" value="SWIB_MDM2_domain"/>
</dbReference>
<evidence type="ECO:0000256" key="2">
    <source>
        <dbReference type="SAM" id="MobiDB-lite"/>
    </source>
</evidence>
<keyword evidence="6" id="KW-1185">Reference proteome</keyword>
<evidence type="ECO:0000256" key="1">
    <source>
        <dbReference type="PROSITE-ProRule" id="PRU00703"/>
    </source>
</evidence>
<gene>
    <name evidence="5" type="ORF">V6N12_043843</name>
</gene>
<keyword evidence="1" id="KW-0129">CBS domain</keyword>
<dbReference type="InterPro" id="IPR036885">
    <property type="entry name" value="SWIB_MDM2_dom_sf"/>
</dbReference>
<comment type="caution">
    <text evidence="5">The sequence shown here is derived from an EMBL/GenBank/DDBJ whole genome shotgun (WGS) entry which is preliminary data.</text>
</comment>
<organism evidence="5 6">
    <name type="scientific">Hibiscus sabdariffa</name>
    <name type="common">roselle</name>
    <dbReference type="NCBI Taxonomy" id="183260"/>
    <lineage>
        <taxon>Eukaryota</taxon>
        <taxon>Viridiplantae</taxon>
        <taxon>Streptophyta</taxon>
        <taxon>Embryophyta</taxon>
        <taxon>Tracheophyta</taxon>
        <taxon>Spermatophyta</taxon>
        <taxon>Magnoliopsida</taxon>
        <taxon>eudicotyledons</taxon>
        <taxon>Gunneridae</taxon>
        <taxon>Pentapetalae</taxon>
        <taxon>rosids</taxon>
        <taxon>malvids</taxon>
        <taxon>Malvales</taxon>
        <taxon>Malvaceae</taxon>
        <taxon>Malvoideae</taxon>
        <taxon>Hibiscus</taxon>
    </lineage>
</organism>
<dbReference type="Proteomes" id="UP001472677">
    <property type="component" value="Unassembled WGS sequence"/>
</dbReference>
<dbReference type="PROSITE" id="PS51925">
    <property type="entry name" value="SWIB_MDM2"/>
    <property type="match status" value="1"/>
</dbReference>
<feature type="domain" description="CBS" evidence="3">
    <location>
        <begin position="909"/>
        <end position="969"/>
    </location>
</feature>